<evidence type="ECO:0000256" key="1">
    <source>
        <dbReference type="ARBA" id="ARBA00004202"/>
    </source>
</evidence>
<evidence type="ECO:0000313" key="9">
    <source>
        <dbReference type="Proteomes" id="UP000694044"/>
    </source>
</evidence>
<evidence type="ECO:0000256" key="6">
    <source>
        <dbReference type="SAM" id="MobiDB-lite"/>
    </source>
</evidence>
<dbReference type="GO" id="GO:0005524">
    <property type="term" value="F:ATP binding"/>
    <property type="evidence" value="ECO:0007669"/>
    <property type="project" value="InterPro"/>
</dbReference>
<dbReference type="InterPro" id="IPR003439">
    <property type="entry name" value="ABC_transporter-like_ATP-bd"/>
</dbReference>
<keyword evidence="3" id="KW-0813">Transport</keyword>
<dbReference type="OrthoDB" id="10255969at2759"/>
<dbReference type="GO" id="GO:0016887">
    <property type="term" value="F:ATP hydrolysis activity"/>
    <property type="evidence" value="ECO:0007669"/>
    <property type="project" value="InterPro"/>
</dbReference>
<dbReference type="SMART" id="SM00382">
    <property type="entry name" value="AAA"/>
    <property type="match status" value="2"/>
</dbReference>
<proteinExistence type="inferred from homology"/>
<keyword evidence="4" id="KW-1003">Cell membrane</keyword>
<sequence>MLAFRGAGAALRRSSGTPRQWPRGSARDTLSPGVWCISRALLHRSPLSGGQVIGGCPTVKRTFSTLLGNGTAPRRLEPVASSGAVISLPPKYELLPDEVHCFVGLNGSGKTQFLTKLQTHVKAQQARGELPASCHLASLSLDAHREFVAENGHRVVADVLGGIGSPTARDLIVRLGLFPVWEQRVRHLSTGEMRKLLLAVALLDTPRASVLILDQPFDGLDVKARRQLQWMLGQLTRGFTRLLVETTGAKHEAFAYKTQVLLVANRLEQVFPEIFSHTVLLKQGGDDEEDDGVEVVAWPEDKEDDARNKAMMERLQEFYNEEHEKRVTMTDTELVSTVQQLFECQGEAQLSDADSPAVQLNGVSISYDRKRILLENVNFVRQTREHWVLLGPNGSGKSSLMRVLMQTPGHGLTEGEVLVVGEQVRISDAESPSEEAATDSKSRLEAISTDQHIQLLHKSLQAEGDENRTASSLIENNAASPEAARLAMSLLVLPAAVKTRTLSELSQGEQKLVLIARALAARPRLLILDEITHGLDPFNRAHVLRVIEAIGQHAAHRTHMVLITHHEDEITPCFSGIFEIQDKQLVERPRQQTQQETA</sequence>
<name>A0A8T1W2J3_9STRA</name>
<feature type="compositionally biased region" description="Low complexity" evidence="6">
    <location>
        <begin position="1"/>
        <end position="16"/>
    </location>
</feature>
<dbReference type="AlphaFoldDB" id="A0A8T1W2J3"/>
<dbReference type="PANTHER" id="PTHR43166:SF9">
    <property type="entry name" value="GLUTAMATE_ASPARTATE IMPORT ATP-BINDING PROTEIN GLTL"/>
    <property type="match status" value="1"/>
</dbReference>
<dbReference type="PROSITE" id="PS00211">
    <property type="entry name" value="ABC_TRANSPORTER_1"/>
    <property type="match status" value="1"/>
</dbReference>
<comment type="similarity">
    <text evidence="2">Belongs to the ABC transporter superfamily.</text>
</comment>
<dbReference type="EMBL" id="JAGDFM010000102">
    <property type="protein sequence ID" value="KAG7386333.1"/>
    <property type="molecule type" value="Genomic_DNA"/>
</dbReference>
<keyword evidence="5" id="KW-0472">Membrane</keyword>
<accession>A0A8T1W2J3</accession>
<dbReference type="InterPro" id="IPR003593">
    <property type="entry name" value="AAA+_ATPase"/>
</dbReference>
<feature type="domain" description="ABC transporter" evidence="7">
    <location>
        <begin position="358"/>
        <end position="598"/>
    </location>
</feature>
<evidence type="ECO:0000256" key="5">
    <source>
        <dbReference type="ARBA" id="ARBA00023136"/>
    </source>
</evidence>
<keyword evidence="9" id="KW-1185">Reference proteome</keyword>
<comment type="subcellular location">
    <subcellularLocation>
        <location evidence="1">Cell membrane</location>
        <topology evidence="1">Peripheral membrane protein</topology>
    </subcellularLocation>
</comment>
<protein>
    <recommendedName>
        <fullName evidence="7">ABC transporter domain-containing protein</fullName>
    </recommendedName>
</protein>
<feature type="region of interest" description="Disordered" evidence="6">
    <location>
        <begin position="1"/>
        <end position="28"/>
    </location>
</feature>
<dbReference type="PROSITE" id="PS50893">
    <property type="entry name" value="ABC_TRANSPORTER_2"/>
    <property type="match status" value="1"/>
</dbReference>
<reference evidence="8" key="1">
    <citation type="submission" date="2021-02" db="EMBL/GenBank/DDBJ databases">
        <authorList>
            <person name="Palmer J.M."/>
        </authorList>
    </citation>
    <scope>NUCLEOTIDE SEQUENCE</scope>
    <source>
        <strain evidence="8">SCRP734</strain>
    </source>
</reference>
<dbReference type="PANTHER" id="PTHR43166">
    <property type="entry name" value="AMINO ACID IMPORT ATP-BINDING PROTEIN"/>
    <property type="match status" value="1"/>
</dbReference>
<evidence type="ECO:0000256" key="2">
    <source>
        <dbReference type="ARBA" id="ARBA00005417"/>
    </source>
</evidence>
<evidence type="ECO:0000256" key="4">
    <source>
        <dbReference type="ARBA" id="ARBA00022475"/>
    </source>
</evidence>
<comment type="caution">
    <text evidence="8">The sequence shown here is derived from an EMBL/GenBank/DDBJ whole genome shotgun (WGS) entry which is preliminary data.</text>
</comment>
<dbReference type="Proteomes" id="UP000694044">
    <property type="component" value="Unassembled WGS sequence"/>
</dbReference>
<dbReference type="InterPro" id="IPR050086">
    <property type="entry name" value="MetN_ABC_transporter-like"/>
</dbReference>
<evidence type="ECO:0000313" key="8">
    <source>
        <dbReference type="EMBL" id="KAG7386333.1"/>
    </source>
</evidence>
<gene>
    <name evidence="8" type="ORF">PHYPSEUDO_000368</name>
</gene>
<organism evidence="8 9">
    <name type="scientific">Phytophthora pseudosyringae</name>
    <dbReference type="NCBI Taxonomy" id="221518"/>
    <lineage>
        <taxon>Eukaryota</taxon>
        <taxon>Sar</taxon>
        <taxon>Stramenopiles</taxon>
        <taxon>Oomycota</taxon>
        <taxon>Peronosporomycetes</taxon>
        <taxon>Peronosporales</taxon>
        <taxon>Peronosporaceae</taxon>
        <taxon>Phytophthora</taxon>
    </lineage>
</organism>
<dbReference type="InterPro" id="IPR017871">
    <property type="entry name" value="ABC_transporter-like_CS"/>
</dbReference>
<evidence type="ECO:0000256" key="3">
    <source>
        <dbReference type="ARBA" id="ARBA00022448"/>
    </source>
</evidence>
<dbReference type="Pfam" id="PF00005">
    <property type="entry name" value="ABC_tran"/>
    <property type="match status" value="2"/>
</dbReference>
<evidence type="ECO:0000259" key="7">
    <source>
        <dbReference type="PROSITE" id="PS50893"/>
    </source>
</evidence>